<dbReference type="RefSeq" id="WP_048049983.1">
    <property type="nucleotide sequence ID" value="NZ_JJPP01000155.1"/>
</dbReference>
<proteinExistence type="predicted"/>
<dbReference type="PATRIC" id="fig|2209.72.peg.115"/>
<comment type="caution">
    <text evidence="1">The sequence shown here is derived from an EMBL/GenBank/DDBJ whole genome shotgun (WGS) entry which is preliminary data.</text>
</comment>
<evidence type="ECO:0000313" key="1">
    <source>
        <dbReference type="EMBL" id="KKG76274.1"/>
    </source>
</evidence>
<protein>
    <submittedName>
        <fullName evidence="1">Uncharacterized protein</fullName>
    </submittedName>
</protein>
<gene>
    <name evidence="1" type="ORF">DU55_00510</name>
</gene>
<dbReference type="Pfam" id="PF26241">
    <property type="entry name" value="Cas_Csc1"/>
    <property type="match status" value="1"/>
</dbReference>
<dbReference type="InterPro" id="IPR017576">
    <property type="entry name" value="CRISPR-assoc_prot_Csc1"/>
</dbReference>
<dbReference type="AlphaFoldDB" id="A0A0F8IA60"/>
<organism evidence="1 2">
    <name type="scientific">Methanosarcina mazei</name>
    <name type="common">Methanosarcina frisia</name>
    <dbReference type="NCBI Taxonomy" id="2209"/>
    <lineage>
        <taxon>Archaea</taxon>
        <taxon>Methanobacteriati</taxon>
        <taxon>Methanobacteriota</taxon>
        <taxon>Stenosarchaea group</taxon>
        <taxon>Methanomicrobia</taxon>
        <taxon>Methanosarcinales</taxon>
        <taxon>Methanosarcinaceae</taxon>
        <taxon>Methanosarcina</taxon>
    </lineage>
</organism>
<evidence type="ECO:0000313" key="2">
    <source>
        <dbReference type="Proteomes" id="UP000034817"/>
    </source>
</evidence>
<sequence>MEIKTYLATLHSPLFYSSSEGVIISADKILGSTALTYALAYNLGILEKRYFLQKEESVNHDYRELKELNLFVSDAKPLNVNFTEETFKSTEYLSERSITVTVSAGAKGHMGRFKKTDPKLMGSDSPALISKVRRYIGLAPQSTFEVTVWSKGSLPDDIFLTLGIRRSGELRLKSTKIAEKVCLNAYMLKEVYDFSENPIDKNKTSLLDIYKASGNFIRGSDYRKQHFLDVNVRFINEKIIPFIFREIE</sequence>
<dbReference type="Proteomes" id="UP000034817">
    <property type="component" value="Unassembled WGS sequence"/>
</dbReference>
<reference evidence="1 2" key="1">
    <citation type="journal article" date="2015" name="ISME J.">
        <title>Genomic and phenotypic differentiation among Methanosarcina mazei populations from Columbia River sediment.</title>
        <authorList>
            <person name="Youngblut N.D."/>
            <person name="Wirth J.S."/>
            <person name="Henriksen J.R."/>
            <person name="Smith M."/>
            <person name="Simon H."/>
            <person name="Metcalf W.W."/>
            <person name="Whitaker R.J."/>
        </authorList>
    </citation>
    <scope>NUCLEOTIDE SEQUENCE [LARGE SCALE GENOMIC DNA]</scope>
    <source>
        <strain evidence="1 2">3.H.A.2.4</strain>
    </source>
</reference>
<dbReference type="EMBL" id="JJPP01000155">
    <property type="protein sequence ID" value="KKG76274.1"/>
    <property type="molecule type" value="Genomic_DNA"/>
</dbReference>
<accession>A0A0F8IA60</accession>
<name>A0A0F8IA60_METMZ</name>